<keyword evidence="1" id="KW-0479">Metal-binding</keyword>
<accession>A0A4R2NQZ5</accession>
<dbReference type="CDD" id="cd01335">
    <property type="entry name" value="Radical_SAM"/>
    <property type="match status" value="1"/>
</dbReference>
<keyword evidence="6" id="KW-1185">Reference proteome</keyword>
<dbReference type="PANTHER" id="PTHR43432">
    <property type="entry name" value="SLR0285 PROTEIN"/>
    <property type="match status" value="1"/>
</dbReference>
<dbReference type="GO" id="GO:0016829">
    <property type="term" value="F:lyase activity"/>
    <property type="evidence" value="ECO:0007669"/>
    <property type="project" value="UniProtKB-KW"/>
</dbReference>
<sequence>MERNIQERTPKKLLTPASGYLKGYSHTLNPYVGCAFGCSYCYVRRMPVALFRKEEWGTWVDIKRSAKESFKRELKNAKRKDPLTIFMSSSTDPYQPIEHREKITQALLETMAEEPPDFLFVQTRSPLVTRDIELFRALGKRVLISMTVETDRDDIRKAFSLAAPPIPARLKAMDTMKNAGLAVQAAVSPVLPSTEDFAKTLADHVSRVVVDDFFMGDGTGGKRTKQLGIHKLFKELDVEEWYNDKAYMKVVEDLEAYFPPDKLFISQEGFLPG</sequence>
<gene>
    <name evidence="5" type="ORF">EV207_12746</name>
</gene>
<dbReference type="PROSITE" id="PS51918">
    <property type="entry name" value="RADICAL_SAM"/>
    <property type="match status" value="1"/>
</dbReference>
<dbReference type="InterPro" id="IPR006638">
    <property type="entry name" value="Elp3/MiaA/NifB-like_rSAM"/>
</dbReference>
<dbReference type="EMBL" id="SLXK01000027">
    <property type="protein sequence ID" value="TCP24122.1"/>
    <property type="molecule type" value="Genomic_DNA"/>
</dbReference>
<evidence type="ECO:0000259" key="4">
    <source>
        <dbReference type="PROSITE" id="PS51918"/>
    </source>
</evidence>
<evidence type="ECO:0000313" key="6">
    <source>
        <dbReference type="Proteomes" id="UP000295416"/>
    </source>
</evidence>
<keyword evidence="3" id="KW-0411">Iron-sulfur</keyword>
<feature type="domain" description="Radical SAM core" evidence="4">
    <location>
        <begin position="20"/>
        <end position="252"/>
    </location>
</feature>
<dbReference type="SFLD" id="SFLDS00029">
    <property type="entry name" value="Radical_SAM"/>
    <property type="match status" value="1"/>
</dbReference>
<comment type="caution">
    <text evidence="5">The sequence shown here is derived from an EMBL/GenBank/DDBJ whole genome shotgun (WGS) entry which is preliminary data.</text>
</comment>
<dbReference type="GO" id="GO:0046872">
    <property type="term" value="F:metal ion binding"/>
    <property type="evidence" value="ECO:0007669"/>
    <property type="project" value="UniProtKB-KW"/>
</dbReference>
<dbReference type="Pfam" id="PF04055">
    <property type="entry name" value="Radical_SAM"/>
    <property type="match status" value="1"/>
</dbReference>
<proteinExistence type="predicted"/>
<dbReference type="Gene3D" id="3.80.30.30">
    <property type="match status" value="1"/>
</dbReference>
<evidence type="ECO:0000256" key="2">
    <source>
        <dbReference type="ARBA" id="ARBA00023004"/>
    </source>
</evidence>
<dbReference type="PANTHER" id="PTHR43432:SF3">
    <property type="entry name" value="SLR0285 PROTEIN"/>
    <property type="match status" value="1"/>
</dbReference>
<dbReference type="SMART" id="SM00729">
    <property type="entry name" value="Elp3"/>
    <property type="match status" value="1"/>
</dbReference>
<dbReference type="SUPFAM" id="SSF102114">
    <property type="entry name" value="Radical SAM enzymes"/>
    <property type="match status" value="1"/>
</dbReference>
<reference evidence="5 6" key="1">
    <citation type="submission" date="2019-03" db="EMBL/GenBank/DDBJ databases">
        <title>Genomic Encyclopedia of Type Strains, Phase IV (KMG-IV): sequencing the most valuable type-strain genomes for metagenomic binning, comparative biology and taxonomic classification.</title>
        <authorList>
            <person name="Goeker M."/>
        </authorList>
    </citation>
    <scope>NUCLEOTIDE SEQUENCE [LARGE SCALE GENOMIC DNA]</scope>
    <source>
        <strain evidence="5 6">DSM 19377</strain>
    </source>
</reference>
<evidence type="ECO:0000313" key="5">
    <source>
        <dbReference type="EMBL" id="TCP24122.1"/>
    </source>
</evidence>
<organism evidence="5 6">
    <name type="scientific">Scopulibacillus darangshiensis</name>
    <dbReference type="NCBI Taxonomy" id="442528"/>
    <lineage>
        <taxon>Bacteria</taxon>
        <taxon>Bacillati</taxon>
        <taxon>Bacillota</taxon>
        <taxon>Bacilli</taxon>
        <taxon>Bacillales</taxon>
        <taxon>Sporolactobacillaceae</taxon>
        <taxon>Scopulibacillus</taxon>
    </lineage>
</organism>
<dbReference type="InterPro" id="IPR040086">
    <property type="entry name" value="MJ0683-like"/>
</dbReference>
<dbReference type="Proteomes" id="UP000295416">
    <property type="component" value="Unassembled WGS sequence"/>
</dbReference>
<keyword evidence="5" id="KW-0456">Lyase</keyword>
<name>A0A4R2NQZ5_9BACL</name>
<protein>
    <submittedName>
        <fullName evidence="5">DNA repair photolyase</fullName>
    </submittedName>
</protein>
<evidence type="ECO:0000256" key="3">
    <source>
        <dbReference type="ARBA" id="ARBA00023014"/>
    </source>
</evidence>
<evidence type="ECO:0000256" key="1">
    <source>
        <dbReference type="ARBA" id="ARBA00022723"/>
    </source>
</evidence>
<dbReference type="AlphaFoldDB" id="A0A4R2NQZ5"/>
<dbReference type="InterPro" id="IPR058240">
    <property type="entry name" value="rSAM_sf"/>
</dbReference>
<dbReference type="InterPro" id="IPR007197">
    <property type="entry name" value="rSAM"/>
</dbReference>
<dbReference type="SFLD" id="SFLDG01084">
    <property type="entry name" value="Uncharacterised_Radical_SAM_Su"/>
    <property type="match status" value="1"/>
</dbReference>
<keyword evidence="2" id="KW-0408">Iron</keyword>
<dbReference type="GO" id="GO:0051536">
    <property type="term" value="F:iron-sulfur cluster binding"/>
    <property type="evidence" value="ECO:0007669"/>
    <property type="project" value="UniProtKB-KW"/>
</dbReference>